<dbReference type="Proteomes" id="UP000430692">
    <property type="component" value="Unassembled WGS sequence"/>
</dbReference>
<keyword evidence="3" id="KW-1185">Reference proteome</keyword>
<dbReference type="GO" id="GO:0003677">
    <property type="term" value="F:DNA binding"/>
    <property type="evidence" value="ECO:0007669"/>
    <property type="project" value="InterPro"/>
</dbReference>
<dbReference type="Gene3D" id="1.10.1660.10">
    <property type="match status" value="1"/>
</dbReference>
<sequence>MDQQEVFSISTREVADRLKVNARCIRKWIDMYGEYVGYDVNEKGHYLLSEESLERLKEIQEQLQIPNKSMRKLREEMIAEGKLTQPTETYYNQQTFDEMISSMNQMGHMMEELFTRMERMEEHLYGIYDSFEDMEQKMGLVAQDAVSSGEVHKMFDEIRKKQDQLKIELRNVHFTQRLTSATSEQGLLPRRQKKSRFLFFF</sequence>
<dbReference type="SUPFAM" id="SSF46955">
    <property type="entry name" value="Putative DNA-binding domain"/>
    <property type="match status" value="1"/>
</dbReference>
<dbReference type="Pfam" id="PF13411">
    <property type="entry name" value="MerR_1"/>
    <property type="match status" value="1"/>
</dbReference>
<dbReference type="EMBL" id="WUUL01000015">
    <property type="protein sequence ID" value="MXQ55501.1"/>
    <property type="molecule type" value="Genomic_DNA"/>
</dbReference>
<gene>
    <name evidence="2" type="ORF">GSM42_17610</name>
</gene>
<proteinExistence type="predicted"/>
<dbReference type="GO" id="GO:0006355">
    <property type="term" value="P:regulation of DNA-templated transcription"/>
    <property type="evidence" value="ECO:0007669"/>
    <property type="project" value="InterPro"/>
</dbReference>
<comment type="caution">
    <text evidence="2">The sequence shown here is derived from an EMBL/GenBank/DDBJ whole genome shotgun (WGS) entry which is preliminary data.</text>
</comment>
<evidence type="ECO:0000313" key="3">
    <source>
        <dbReference type="Proteomes" id="UP000430692"/>
    </source>
</evidence>
<dbReference type="AlphaFoldDB" id="A0A6I4VXQ8"/>
<evidence type="ECO:0000313" key="2">
    <source>
        <dbReference type="EMBL" id="MXQ55501.1"/>
    </source>
</evidence>
<protein>
    <submittedName>
        <fullName evidence="2">MerR family transcriptional regulator</fullName>
    </submittedName>
</protein>
<feature type="domain" description="HTH merR-type" evidence="1">
    <location>
        <begin position="10"/>
        <end position="75"/>
    </location>
</feature>
<organism evidence="2 3">
    <name type="scientific">Shimazuella alba</name>
    <dbReference type="NCBI Taxonomy" id="2690964"/>
    <lineage>
        <taxon>Bacteria</taxon>
        <taxon>Bacillati</taxon>
        <taxon>Bacillota</taxon>
        <taxon>Bacilli</taxon>
        <taxon>Bacillales</taxon>
        <taxon>Thermoactinomycetaceae</taxon>
        <taxon>Shimazuella</taxon>
    </lineage>
</organism>
<reference evidence="2 3" key="1">
    <citation type="submission" date="2019-12" db="EMBL/GenBank/DDBJ databases">
        <title>Whole-genome analyses of novel actinobacteria.</title>
        <authorList>
            <person name="Sahin N."/>
            <person name="Saygin H."/>
        </authorList>
    </citation>
    <scope>NUCLEOTIDE SEQUENCE [LARGE SCALE GENOMIC DNA]</scope>
    <source>
        <strain evidence="2 3">KC615</strain>
    </source>
</reference>
<name>A0A6I4VXQ8_9BACL</name>
<dbReference type="RefSeq" id="WP_160802854.1">
    <property type="nucleotide sequence ID" value="NZ_WUUL01000015.1"/>
</dbReference>
<accession>A0A6I4VXQ8</accession>
<dbReference type="InterPro" id="IPR009061">
    <property type="entry name" value="DNA-bd_dom_put_sf"/>
</dbReference>
<evidence type="ECO:0000259" key="1">
    <source>
        <dbReference type="Pfam" id="PF13411"/>
    </source>
</evidence>
<dbReference type="InterPro" id="IPR000551">
    <property type="entry name" value="MerR-type_HTH_dom"/>
</dbReference>